<dbReference type="SUPFAM" id="SSF52540">
    <property type="entry name" value="P-loop containing nucleoside triphosphate hydrolases"/>
    <property type="match status" value="1"/>
</dbReference>
<dbReference type="GO" id="GO:0006493">
    <property type="term" value="P:protein O-linked glycosylation"/>
    <property type="evidence" value="ECO:0007669"/>
    <property type="project" value="InterPro"/>
</dbReference>
<dbReference type="PANTHER" id="PTHR44366:SF1">
    <property type="entry name" value="UDP-N-ACETYLGLUCOSAMINE--PEPTIDE N-ACETYLGLUCOSAMINYLTRANSFERASE 110 KDA SUBUNIT"/>
    <property type="match status" value="1"/>
</dbReference>
<feature type="non-terminal residue" evidence="1">
    <location>
        <position position="288"/>
    </location>
</feature>
<reference evidence="1" key="1">
    <citation type="submission" date="2018-05" db="EMBL/GenBank/DDBJ databases">
        <authorList>
            <person name="Lanie J.A."/>
            <person name="Ng W.-L."/>
            <person name="Kazmierczak K.M."/>
            <person name="Andrzejewski T.M."/>
            <person name="Davidsen T.M."/>
            <person name="Wayne K.J."/>
            <person name="Tettelin H."/>
            <person name="Glass J.I."/>
            <person name="Rusch D."/>
            <person name="Podicherti R."/>
            <person name="Tsui H.-C.T."/>
            <person name="Winkler M.E."/>
        </authorList>
    </citation>
    <scope>NUCLEOTIDE SEQUENCE</scope>
</reference>
<evidence type="ECO:0000313" key="1">
    <source>
        <dbReference type="EMBL" id="SVD40954.1"/>
    </source>
</evidence>
<dbReference type="GO" id="GO:0097363">
    <property type="term" value="F:protein O-acetylglucosaminyltransferase activity"/>
    <property type="evidence" value="ECO:0007669"/>
    <property type="project" value="TreeGrafter"/>
</dbReference>
<dbReference type="SMART" id="SM00028">
    <property type="entry name" value="TPR"/>
    <property type="match status" value="4"/>
</dbReference>
<sequence length="288" mass="32258">VCYNLGITLRELGQVDDAISSYEKALSIKHAYPNAHNNLGNILLELRQLDTAVDHFEWAVAYRPDFAEAYNNLGITLRALGQPDAAVKHYEKALAIKPDYVQAQNNLGNAFKELGEQDAAVKSFEKALAIQPDYAEVHHNLSTLKKYTASDAQITKMQSLFSTSDLSQPARTHLCFALAKVYEDLGKQDELFKVLHEGNQLRRQEFNYSLDMSQNYHSTIRNLFSSSPTVIEKSLSYEASTIRPVFIVGMLRSGTSLVEQIIASHHAVYGAGELRTLTDIITQQLKDH</sequence>
<dbReference type="Gene3D" id="1.25.40.10">
    <property type="entry name" value="Tetratricopeptide repeat domain"/>
    <property type="match status" value="2"/>
</dbReference>
<dbReference type="InterPro" id="IPR037919">
    <property type="entry name" value="OGT"/>
</dbReference>
<dbReference type="SUPFAM" id="SSF48452">
    <property type="entry name" value="TPR-like"/>
    <property type="match status" value="1"/>
</dbReference>
<dbReference type="PROSITE" id="PS50005">
    <property type="entry name" value="TPR"/>
    <property type="match status" value="3"/>
</dbReference>
<dbReference type="Pfam" id="PF13469">
    <property type="entry name" value="Sulfotransfer_3"/>
    <property type="match status" value="1"/>
</dbReference>
<dbReference type="InterPro" id="IPR027417">
    <property type="entry name" value="P-loop_NTPase"/>
</dbReference>
<name>A0A382V389_9ZZZZ</name>
<dbReference type="AlphaFoldDB" id="A0A382V389"/>
<organism evidence="1">
    <name type="scientific">marine metagenome</name>
    <dbReference type="NCBI Taxonomy" id="408172"/>
    <lineage>
        <taxon>unclassified sequences</taxon>
        <taxon>metagenomes</taxon>
        <taxon>ecological metagenomes</taxon>
    </lineage>
</organism>
<proteinExistence type="predicted"/>
<dbReference type="EMBL" id="UINC01148832">
    <property type="protein sequence ID" value="SVD40954.1"/>
    <property type="molecule type" value="Genomic_DNA"/>
</dbReference>
<dbReference type="PANTHER" id="PTHR44366">
    <property type="entry name" value="UDP-N-ACETYLGLUCOSAMINE--PEPTIDE N-ACETYLGLUCOSAMINYLTRANSFERASE 110 KDA SUBUNIT"/>
    <property type="match status" value="1"/>
</dbReference>
<dbReference type="Pfam" id="PF13424">
    <property type="entry name" value="TPR_12"/>
    <property type="match status" value="1"/>
</dbReference>
<dbReference type="PROSITE" id="PS50293">
    <property type="entry name" value="TPR_REGION"/>
    <property type="match status" value="2"/>
</dbReference>
<dbReference type="Pfam" id="PF13414">
    <property type="entry name" value="TPR_11"/>
    <property type="match status" value="1"/>
</dbReference>
<dbReference type="InterPro" id="IPR011990">
    <property type="entry name" value="TPR-like_helical_dom_sf"/>
</dbReference>
<gene>
    <name evidence="1" type="ORF">METZ01_LOCUS393808</name>
</gene>
<protein>
    <submittedName>
        <fullName evidence="1">Uncharacterized protein</fullName>
    </submittedName>
</protein>
<dbReference type="InterPro" id="IPR019734">
    <property type="entry name" value="TPR_rpt"/>
</dbReference>
<dbReference type="Gene3D" id="3.40.50.300">
    <property type="entry name" value="P-loop containing nucleotide triphosphate hydrolases"/>
    <property type="match status" value="1"/>
</dbReference>
<feature type="non-terminal residue" evidence="1">
    <location>
        <position position="1"/>
    </location>
</feature>
<accession>A0A382V389</accession>